<reference evidence="2" key="1">
    <citation type="submission" date="2021-10" db="EMBL/GenBank/DDBJ databases">
        <authorList>
            <person name="Lavering E.D."/>
            <person name="James R."/>
            <person name="Fairholm J.D."/>
            <person name="Ogilvie B.H."/>
            <person name="Thurgood T.L."/>
            <person name="Robison R.A."/>
            <person name="Grose J.H."/>
        </authorList>
    </citation>
    <scope>NUCLEOTIDE SEQUENCE</scope>
</reference>
<keyword evidence="1" id="KW-1133">Transmembrane helix</keyword>
<dbReference type="Proteomes" id="UP000827544">
    <property type="component" value="Segment"/>
</dbReference>
<evidence type="ECO:0000313" key="2">
    <source>
        <dbReference type="EMBL" id="UGO51100.1"/>
    </source>
</evidence>
<dbReference type="EMBL" id="OK499992">
    <property type="protein sequence ID" value="UGO51100.1"/>
    <property type="molecule type" value="Genomic_DNA"/>
</dbReference>
<organism evidence="2 3">
    <name type="scientific">Bacillus phage vB_BanS_Nate</name>
    <dbReference type="NCBI Taxonomy" id="2894788"/>
    <lineage>
        <taxon>Viruses</taxon>
        <taxon>Duplodnaviria</taxon>
        <taxon>Heunggongvirae</taxon>
        <taxon>Uroviricota</taxon>
        <taxon>Caudoviricetes</taxon>
        <taxon>Joanripponvirinae</taxon>
        <taxon>Natevirus</taxon>
        <taxon>Natevirus nate</taxon>
    </lineage>
</organism>
<feature type="transmembrane region" description="Helical" evidence="1">
    <location>
        <begin position="28"/>
        <end position="50"/>
    </location>
</feature>
<keyword evidence="1" id="KW-0812">Transmembrane</keyword>
<keyword evidence="1" id="KW-0472">Membrane</keyword>
<protein>
    <submittedName>
        <fullName evidence="2">Uncharacterized protein</fullName>
    </submittedName>
</protein>
<accession>A0AAE8YVH8</accession>
<sequence length="73" mass="8171">MDYHVKETLTMCGKGISLATIGATSQSLMVIGASLFWQVPLVVGGGYLTYSFGKQFTRYVKNEIKDYKKNKKE</sequence>
<evidence type="ECO:0000313" key="3">
    <source>
        <dbReference type="Proteomes" id="UP000827544"/>
    </source>
</evidence>
<evidence type="ECO:0000256" key="1">
    <source>
        <dbReference type="SAM" id="Phobius"/>
    </source>
</evidence>
<keyword evidence="3" id="KW-1185">Reference proteome</keyword>
<gene>
    <name evidence="2" type="ORF">NATE_266</name>
</gene>
<proteinExistence type="predicted"/>
<name>A0AAE8YVH8_9CAUD</name>